<feature type="transmembrane region" description="Helical" evidence="1">
    <location>
        <begin position="83"/>
        <end position="100"/>
    </location>
</feature>
<keyword evidence="2" id="KW-0150">Chloroplast</keyword>
<evidence type="ECO:0000313" key="2">
    <source>
        <dbReference type="EMBL" id="ARQ82195.1"/>
    </source>
</evidence>
<organism evidence="2">
    <name type="scientific">Avrainvillea mazei</name>
    <dbReference type="NCBI Taxonomy" id="381412"/>
    <lineage>
        <taxon>Eukaryota</taxon>
        <taxon>Viridiplantae</taxon>
        <taxon>Chlorophyta</taxon>
        <taxon>core chlorophytes</taxon>
        <taxon>Ulvophyceae</taxon>
        <taxon>TCBD clade</taxon>
        <taxon>Bryopsidales</taxon>
        <taxon>Halimedineae</taxon>
        <taxon>Dichotomosiphonaceae</taxon>
        <taxon>Avrainvillea</taxon>
    </lineage>
</organism>
<name>A0A1X9RPX4_9CHLO</name>
<dbReference type="EMBL" id="KY509313">
    <property type="protein sequence ID" value="ARQ82195.1"/>
    <property type="molecule type" value="Genomic_DNA"/>
</dbReference>
<reference evidence="2" key="1">
    <citation type="journal article" date="2017" name="J. Phycol.">
        <title>Phylogenetic position of the coral symbiont Ostreobium (Ulvophyceae) inferred from chloroplast genome data.</title>
        <authorList>
            <person name="Verbruggen H."/>
            <person name="Marcelino V.R."/>
            <person name="Guiry M.D."/>
            <person name="Cremen M.C."/>
            <person name="Jackson C.J."/>
        </authorList>
    </citation>
    <scope>NUCLEOTIDE SEQUENCE</scope>
</reference>
<proteinExistence type="predicted"/>
<sequence length="105" mass="12118">MGLSFGSSLKNYSLYYTIYAQPEKDSITFEISLINLYKSREQEFDKFVNRNVFGVVEKINYLSIPTNSSVYGQVSNSNFLCSGLYPIIILSFSLVIRFFIKKIKK</sequence>
<evidence type="ECO:0000256" key="1">
    <source>
        <dbReference type="SAM" id="Phobius"/>
    </source>
</evidence>
<accession>A0A1X9RPX4</accession>
<keyword evidence="1" id="KW-0472">Membrane</keyword>
<keyword evidence="1" id="KW-0812">Transmembrane</keyword>
<dbReference type="AlphaFoldDB" id="A0A1X9RPX4"/>
<keyword evidence="2" id="KW-0934">Plastid</keyword>
<gene>
    <name evidence="2" type="primary">orf105</name>
</gene>
<protein>
    <submittedName>
        <fullName evidence="2">Uncharacterized protein</fullName>
    </submittedName>
</protein>
<geneLocation type="chloroplast" evidence="2"/>
<keyword evidence="1" id="KW-1133">Transmembrane helix</keyword>